<proteinExistence type="predicted"/>
<accession>D6AAT6</accession>
<feature type="domain" description="DUF927" evidence="1">
    <location>
        <begin position="95"/>
        <end position="365"/>
    </location>
</feature>
<name>D6AAT6_STRV1</name>
<sequence length="633" mass="69709">MGARARRPRGRCRVTTEADVKAFEAFRRQKAREEKARAALEGANDEEMRLFLEWKAQREQESAEKAPIPRQSAPEYPYSETFGMDPRTATPEPYKVNRAGVHVLQMFGQTQRWSQITYAPLVITKAYTDADGKQSVELAWTDRGKVVRRVVSREAVVRGRELIKSLGGDGLPVLEGDAREVERWLATFEAENVETIPTGYVARYLGWQPDGTFVSGPDGDTRVEVAYEEQKGAAAAHRQKGSLAAWRTGIAQLEGYPVPRVVLAASFAAPLLRPLAMPSFTVDISSRSTRGKTTCLQCGLSVWADPSEDARALASWRTTLIGAEKHLNLVRGLVTALDETMTAESPEIVNSILYDLPKNEGKLRGGGWPSGLQWQTVLLSTGERPALSYSTHQGAAARVLSLTRSPFGENGGAVAVSLRECILDNHGTAGPEFVRRLLEQTSTPEGLASLRAEHEALREQLLGTTDMTGRRAPKVAAVALAEILAHRWGLLPYTPLPVERWQGMFTEVADESDNRPEMAMDVLRAYVASHGAHLYRQGQSTRDDQPHSGWLGLVPTPGSPPWVAIAPEKARRVLADAGYSLDAVLQGWIDAGYLELMKSQRPPHLIKKKILGAQARYLVFTPEGIDYQPYASE</sequence>
<organism evidence="2 3">
    <name type="scientific">Streptomyces viridosporus (strain ATCC 14672 / DSM 40746 / JCM 4963 / KCTC 9882 / NRRL B-12104 / FH 1290)</name>
    <name type="common">Streptomyces ghanaensis</name>
    <dbReference type="NCBI Taxonomy" id="566461"/>
    <lineage>
        <taxon>Bacteria</taxon>
        <taxon>Bacillati</taxon>
        <taxon>Actinomycetota</taxon>
        <taxon>Actinomycetes</taxon>
        <taxon>Kitasatosporales</taxon>
        <taxon>Streptomycetaceae</taxon>
        <taxon>Streptomyces</taxon>
    </lineage>
</organism>
<dbReference type="AlphaFoldDB" id="D6AAT6"/>
<reference evidence="3" key="1">
    <citation type="submission" date="2008-12" db="EMBL/GenBank/DDBJ databases">
        <title>Annotation of Streptomyces ghanaensis ATCC 14672.</title>
        <authorList>
            <consortium name="The Broad Institute Genome Sequencing Platform"/>
            <consortium name="Broad Institute Microbial Sequencing Center"/>
            <person name="Fischbach M."/>
            <person name="Ward D."/>
            <person name="Young S."/>
            <person name="Kodira C.D."/>
            <person name="Zeng Q."/>
            <person name="Koehrsen M."/>
            <person name="Godfrey P."/>
            <person name="Alvarado L."/>
            <person name="Berlin A.M."/>
            <person name="Borenstein D."/>
            <person name="Chen Z."/>
            <person name="Engels R."/>
            <person name="Freedman E."/>
            <person name="Gellesch M."/>
            <person name="Goldberg J."/>
            <person name="Griggs A."/>
            <person name="Gujja S."/>
            <person name="Heiman D.I."/>
            <person name="Hepburn T.A."/>
            <person name="Howarth C."/>
            <person name="Jen D."/>
            <person name="Larson L."/>
            <person name="Lewis B."/>
            <person name="Mehta T."/>
            <person name="Park D."/>
            <person name="Pearson M."/>
            <person name="Roberts A."/>
            <person name="Saif S."/>
            <person name="Shea T.D."/>
            <person name="Shenoy N."/>
            <person name="Sisk P."/>
            <person name="Stolte C."/>
            <person name="Sykes S.N."/>
            <person name="Walk T."/>
            <person name="White J."/>
            <person name="Yandava C."/>
            <person name="Straight P."/>
            <person name="Clardy J."/>
            <person name="Hung D."/>
            <person name="Kolter R."/>
            <person name="Mekalanos J."/>
            <person name="Walker S."/>
            <person name="Walsh C.T."/>
            <person name="Wieland B.L.C."/>
            <person name="Ilzarbe M."/>
            <person name="Galagan J."/>
            <person name="Nusbaum C."/>
            <person name="Birren B."/>
        </authorList>
    </citation>
    <scope>NUCLEOTIDE SEQUENCE [LARGE SCALE GENOMIC DNA]</scope>
    <source>
        <strain evidence="3">ATCC 14672 / DSM 40746 / JCM 4963 / KCTC 9882 / NRRL B-12104 / FH 1290</strain>
    </source>
</reference>
<dbReference type="Pfam" id="PF06048">
    <property type="entry name" value="DUF927"/>
    <property type="match status" value="1"/>
</dbReference>
<dbReference type="Proteomes" id="UP000003824">
    <property type="component" value="Unassembled WGS sequence"/>
</dbReference>
<gene>
    <name evidence="2" type="ORF">SSFG_07856</name>
</gene>
<evidence type="ECO:0000259" key="1">
    <source>
        <dbReference type="Pfam" id="PF06048"/>
    </source>
</evidence>
<evidence type="ECO:0000313" key="2">
    <source>
        <dbReference type="EMBL" id="EFE72621.2"/>
    </source>
</evidence>
<evidence type="ECO:0000313" key="3">
    <source>
        <dbReference type="Proteomes" id="UP000003824"/>
    </source>
</evidence>
<dbReference type="InterPro" id="IPR009270">
    <property type="entry name" value="DUF927"/>
</dbReference>
<protein>
    <recommendedName>
        <fullName evidence="1">DUF927 domain-containing protein</fullName>
    </recommendedName>
</protein>
<dbReference type="EMBL" id="DS999643">
    <property type="protein sequence ID" value="EFE72621.2"/>
    <property type="molecule type" value="Genomic_DNA"/>
</dbReference>
<dbReference type="eggNOG" id="COG5519">
    <property type="taxonomic scope" value="Bacteria"/>
</dbReference>